<dbReference type="PROSITE" id="PS50995">
    <property type="entry name" value="HTH_MARR_2"/>
    <property type="match status" value="1"/>
</dbReference>
<accession>A0ABX6P326</accession>
<keyword evidence="4" id="KW-1185">Reference proteome</keyword>
<evidence type="ECO:0000259" key="2">
    <source>
        <dbReference type="PROSITE" id="PS50995"/>
    </source>
</evidence>
<reference evidence="3 4" key="2">
    <citation type="submission" date="2020-05" db="EMBL/GenBank/DDBJ databases">
        <authorList>
            <person name="Khan S.A."/>
            <person name="Jeon C.O."/>
            <person name="Chun B.H."/>
        </authorList>
    </citation>
    <scope>NUCLEOTIDE SEQUENCE [LARGE SCALE GENOMIC DNA]</scope>
    <source>
        <strain evidence="3 4">H242</strain>
    </source>
</reference>
<dbReference type="Pfam" id="PF01047">
    <property type="entry name" value="MarR"/>
    <property type="match status" value="1"/>
</dbReference>
<organism evidence="3 4">
    <name type="scientific">Ramlibacter terrae</name>
    <dbReference type="NCBI Taxonomy" id="2732511"/>
    <lineage>
        <taxon>Bacteria</taxon>
        <taxon>Pseudomonadati</taxon>
        <taxon>Pseudomonadota</taxon>
        <taxon>Betaproteobacteria</taxon>
        <taxon>Burkholderiales</taxon>
        <taxon>Comamonadaceae</taxon>
        <taxon>Ramlibacter</taxon>
    </lineage>
</organism>
<reference evidence="3 4" key="1">
    <citation type="submission" date="2020-05" db="EMBL/GenBank/DDBJ databases">
        <title>Ramlibacter rhizophilus sp. nov., isolated from rhizosphere soil of national flower Mugunghwa from South Korea.</title>
        <authorList>
            <person name="Zheng-Fei Y."/>
            <person name="Huan T."/>
        </authorList>
    </citation>
    <scope>NUCLEOTIDE SEQUENCE [LARGE SCALE GENOMIC DNA]</scope>
    <source>
        <strain evidence="3 4">H242</strain>
    </source>
</reference>
<feature type="compositionally biased region" description="Basic and acidic residues" evidence="1">
    <location>
        <begin position="189"/>
        <end position="199"/>
    </location>
</feature>
<dbReference type="InterPro" id="IPR039422">
    <property type="entry name" value="MarR/SlyA-like"/>
</dbReference>
<evidence type="ECO:0000313" key="4">
    <source>
        <dbReference type="Proteomes" id="UP000500826"/>
    </source>
</evidence>
<dbReference type="InterPro" id="IPR036390">
    <property type="entry name" value="WH_DNA-bd_sf"/>
</dbReference>
<dbReference type="PRINTS" id="PR00598">
    <property type="entry name" value="HTHMARR"/>
</dbReference>
<dbReference type="Proteomes" id="UP000500826">
    <property type="component" value="Chromosome"/>
</dbReference>
<evidence type="ECO:0000313" key="3">
    <source>
        <dbReference type="EMBL" id="QJW83753.1"/>
    </source>
</evidence>
<dbReference type="PANTHER" id="PTHR33164:SF95">
    <property type="entry name" value="TRANSCRIPTIONAL REGULATOR"/>
    <property type="match status" value="1"/>
</dbReference>
<gene>
    <name evidence="3" type="ORF">HK414_06215</name>
</gene>
<feature type="compositionally biased region" description="Basic residues" evidence="1">
    <location>
        <begin position="158"/>
        <end position="177"/>
    </location>
</feature>
<dbReference type="SUPFAM" id="SSF46785">
    <property type="entry name" value="Winged helix' DNA-binding domain"/>
    <property type="match status" value="1"/>
</dbReference>
<dbReference type="PANTHER" id="PTHR33164">
    <property type="entry name" value="TRANSCRIPTIONAL REGULATOR, MARR FAMILY"/>
    <property type="match status" value="1"/>
</dbReference>
<dbReference type="Gene3D" id="1.10.10.10">
    <property type="entry name" value="Winged helix-like DNA-binding domain superfamily/Winged helix DNA-binding domain"/>
    <property type="match status" value="1"/>
</dbReference>
<evidence type="ECO:0000256" key="1">
    <source>
        <dbReference type="SAM" id="MobiDB-lite"/>
    </source>
</evidence>
<sequence length="230" mass="26058">MPRKATEPAADSVSADLYEQPGHLIRRAHQIANAVFSEMVSNEVTPLQYAILRMVHENPGTDQVTLASLVALDTSTTALTAARLEGKGLLVREVAAHNRRQLQLSLTKAGETLIVELVDDVHRMREHLLAALDPKEQQVFMTLMRKFVHLHNEQSRAPLRRARRKSPRRPPRRRRPSGRGPGSFGAAADRTHQKESPGHDRRRFQQRKHRHAAGLSRYPRAFGRRPRAAR</sequence>
<proteinExistence type="predicted"/>
<feature type="region of interest" description="Disordered" evidence="1">
    <location>
        <begin position="152"/>
        <end position="230"/>
    </location>
</feature>
<dbReference type="InterPro" id="IPR000835">
    <property type="entry name" value="HTH_MarR-typ"/>
</dbReference>
<dbReference type="InterPro" id="IPR036388">
    <property type="entry name" value="WH-like_DNA-bd_sf"/>
</dbReference>
<dbReference type="EMBL" id="CP053418">
    <property type="protein sequence ID" value="QJW83753.1"/>
    <property type="molecule type" value="Genomic_DNA"/>
</dbReference>
<feature type="compositionally biased region" description="Basic residues" evidence="1">
    <location>
        <begin position="200"/>
        <end position="212"/>
    </location>
</feature>
<dbReference type="SMART" id="SM00347">
    <property type="entry name" value="HTH_MARR"/>
    <property type="match status" value="1"/>
</dbReference>
<name>A0ABX6P326_9BURK</name>
<feature type="domain" description="HTH marR-type" evidence="2">
    <location>
        <begin position="14"/>
        <end position="149"/>
    </location>
</feature>
<protein>
    <submittedName>
        <fullName evidence="3">MarR family transcriptional regulator</fullName>
    </submittedName>
</protein>